<dbReference type="Pfam" id="PF07715">
    <property type="entry name" value="Plug"/>
    <property type="match status" value="1"/>
</dbReference>
<keyword evidence="5" id="KW-0410">Iron transport</keyword>
<comment type="subcellular location">
    <subcellularLocation>
        <location evidence="1 14">Cell outer membrane</location>
        <topology evidence="1 14">Multi-pass membrane protein</topology>
    </subcellularLocation>
</comment>
<keyword evidence="9" id="KW-0406">Ion transport</keyword>
<evidence type="ECO:0000256" key="4">
    <source>
        <dbReference type="ARBA" id="ARBA00022452"/>
    </source>
</evidence>
<evidence type="ECO:0000256" key="16">
    <source>
        <dbReference type="SAM" id="MobiDB-lite"/>
    </source>
</evidence>
<feature type="domain" description="TonB-dependent receptor-like beta-barrel" evidence="17">
    <location>
        <begin position="324"/>
        <end position="745"/>
    </location>
</feature>
<evidence type="ECO:0000256" key="3">
    <source>
        <dbReference type="ARBA" id="ARBA00022448"/>
    </source>
</evidence>
<comment type="caution">
    <text evidence="19">The sequence shown here is derived from an EMBL/GenBank/DDBJ whole genome shotgun (WGS) entry which is preliminary data.</text>
</comment>
<evidence type="ECO:0000313" key="20">
    <source>
        <dbReference type="Proteomes" id="UP000324758"/>
    </source>
</evidence>
<dbReference type="GO" id="GO:0015344">
    <property type="term" value="F:siderophore uptake transmembrane transporter activity"/>
    <property type="evidence" value="ECO:0007669"/>
    <property type="project" value="TreeGrafter"/>
</dbReference>
<evidence type="ECO:0000256" key="13">
    <source>
        <dbReference type="ARBA" id="ARBA00023237"/>
    </source>
</evidence>
<dbReference type="PROSITE" id="PS52016">
    <property type="entry name" value="TONB_DEPENDENT_REC_3"/>
    <property type="match status" value="1"/>
</dbReference>
<dbReference type="SUPFAM" id="SSF56935">
    <property type="entry name" value="Porins"/>
    <property type="match status" value="1"/>
</dbReference>
<dbReference type="InterPro" id="IPR036942">
    <property type="entry name" value="Beta-barrel_TonB_sf"/>
</dbReference>
<evidence type="ECO:0000256" key="10">
    <source>
        <dbReference type="ARBA" id="ARBA00023077"/>
    </source>
</evidence>
<keyword evidence="10 15" id="KW-0798">TonB box</keyword>
<dbReference type="GO" id="GO:0015891">
    <property type="term" value="P:siderophore transport"/>
    <property type="evidence" value="ECO:0007669"/>
    <property type="project" value="InterPro"/>
</dbReference>
<dbReference type="InterPro" id="IPR039426">
    <property type="entry name" value="TonB-dep_rcpt-like"/>
</dbReference>
<dbReference type="GO" id="GO:0009279">
    <property type="term" value="C:cell outer membrane"/>
    <property type="evidence" value="ECO:0007669"/>
    <property type="project" value="UniProtKB-SubCell"/>
</dbReference>
<dbReference type="FunFam" id="2.170.130.10:FF:000001">
    <property type="entry name" value="Catecholate siderophore TonB-dependent receptor"/>
    <property type="match status" value="1"/>
</dbReference>
<dbReference type="GO" id="GO:0038023">
    <property type="term" value="F:signaling receptor activity"/>
    <property type="evidence" value="ECO:0007669"/>
    <property type="project" value="InterPro"/>
</dbReference>
<evidence type="ECO:0000256" key="14">
    <source>
        <dbReference type="PROSITE-ProRule" id="PRU01360"/>
    </source>
</evidence>
<dbReference type="Pfam" id="PF00593">
    <property type="entry name" value="TonB_dep_Rec_b-barrel"/>
    <property type="match status" value="1"/>
</dbReference>
<evidence type="ECO:0000256" key="2">
    <source>
        <dbReference type="ARBA" id="ARBA00009810"/>
    </source>
</evidence>
<organism evidence="19 20">
    <name type="scientific">Bradyrhizobium rifense</name>
    <dbReference type="NCBI Taxonomy" id="515499"/>
    <lineage>
        <taxon>Bacteria</taxon>
        <taxon>Pseudomonadati</taxon>
        <taxon>Pseudomonadota</taxon>
        <taxon>Alphaproteobacteria</taxon>
        <taxon>Hyphomicrobiales</taxon>
        <taxon>Nitrobacteraceae</taxon>
        <taxon>Bradyrhizobium</taxon>
    </lineage>
</organism>
<keyword evidence="6 14" id="KW-0812">Transmembrane</keyword>
<comment type="similarity">
    <text evidence="2 14 15">Belongs to the TonB-dependent receptor family.</text>
</comment>
<dbReference type="AlphaFoldDB" id="A0A5D3KP32"/>
<feature type="region of interest" description="Disordered" evidence="16">
    <location>
        <begin position="45"/>
        <end position="123"/>
    </location>
</feature>
<protein>
    <submittedName>
        <fullName evidence="19">TonB-dependent siderophore receptor</fullName>
    </submittedName>
</protein>
<keyword evidence="12 19" id="KW-0675">Receptor</keyword>
<dbReference type="EMBL" id="VSSS01000030">
    <property type="protein sequence ID" value="TYL93931.1"/>
    <property type="molecule type" value="Genomic_DNA"/>
</dbReference>
<keyword evidence="4 14" id="KW-1134">Transmembrane beta strand</keyword>
<feature type="compositionally biased region" description="Basic residues" evidence="16">
    <location>
        <begin position="69"/>
        <end position="79"/>
    </location>
</feature>
<accession>A0A5D3KP32</accession>
<dbReference type="InterPro" id="IPR010105">
    <property type="entry name" value="TonB_sidphr_rcpt"/>
</dbReference>
<evidence type="ECO:0000256" key="8">
    <source>
        <dbReference type="ARBA" id="ARBA00023004"/>
    </source>
</evidence>
<keyword evidence="20" id="KW-1185">Reference proteome</keyword>
<reference evidence="19 20" key="1">
    <citation type="submission" date="2019-08" db="EMBL/GenBank/DDBJ databases">
        <title>Bradyrhizobium hipponensis sp. nov., a rhizobium isolated from a Lupinus angustifolius root nodule in Tunisia.</title>
        <authorList>
            <person name="Off K."/>
            <person name="Rejili M."/>
            <person name="Mars M."/>
            <person name="Brachmann A."/>
            <person name="Marin M."/>
        </authorList>
    </citation>
    <scope>NUCLEOTIDE SEQUENCE [LARGE SCALE GENOMIC DNA]</scope>
    <source>
        <strain evidence="19 20">CTAW71</strain>
    </source>
</reference>
<keyword evidence="3 14" id="KW-0813">Transport</keyword>
<dbReference type="OrthoDB" id="9760333at2"/>
<keyword evidence="8" id="KW-0408">Iron</keyword>
<evidence type="ECO:0000259" key="18">
    <source>
        <dbReference type="Pfam" id="PF07715"/>
    </source>
</evidence>
<evidence type="ECO:0000256" key="7">
    <source>
        <dbReference type="ARBA" id="ARBA00022729"/>
    </source>
</evidence>
<dbReference type="InterPro" id="IPR012910">
    <property type="entry name" value="Plug_dom"/>
</dbReference>
<name>A0A5D3KP32_9BRAD</name>
<dbReference type="NCBIfam" id="TIGR01783">
    <property type="entry name" value="TonB-siderophor"/>
    <property type="match status" value="1"/>
</dbReference>
<dbReference type="PANTHER" id="PTHR32552">
    <property type="entry name" value="FERRICHROME IRON RECEPTOR-RELATED"/>
    <property type="match status" value="1"/>
</dbReference>
<dbReference type="Gene3D" id="2.170.130.10">
    <property type="entry name" value="TonB-dependent receptor, plug domain"/>
    <property type="match status" value="1"/>
</dbReference>
<sequence length="776" mass="85123">MPLGKQRRDASDAHWGGALNSLGMLRSAVLATASACVLLPQTSFAQSSPQGGAQSLPPVNVAAPEQRRRAAVRAPRRTHGPVQTADSRKPQPQRNVGIVETPRGPVQGYVARRSSSGTKTNTPIMETPQAVSVIGADQIRDQKPNKLDEVLRYTAGVRAGTFGADTRNDWWLIRGFKSDDVGLFLDGMQLFYTSYASWKLQPSNMERVEVLRGPSAVLYGGSSPSGIVNVISKMPPTEPVRYIETGVNNFGNAYVGFDVGGPVATQPQDGKQDGKLFYRVVGQVQNGGTQVNFTPDNNYFIAPSFTWKPDADTTFTVLASASKQDTRGINFLPYQGTVTSAPFGKIPTSFFAGDPNVDKFTREQEMLGYQFERNLTDDLTFRQNARFAHIDLTYRGFIGNGWDNINMATMGRYNWYAKNTANQANLDNQLEYRFNTGPVKHTMLFGVDLKGYQIDDYQAFNFGTVPSINVFNPAYGLDIPLTGAPFRNFQITQKQAGTYVQDQMKLGNFTLVLSGRNDWVETSQVARDTGATVGQRDDSRFSGRAGLIYNFDNGIAPYISYATSYNPIIGLNAQNQLFLPETGKQAEIGVKVAPKGFDGYFTASVFDLKRQNVATTDPSNVLLQNQTGEVTSRGIELEAVANATKELKLIGAFTAYHLFTSKDLDQSLVGKTPTNTPEMLISGWADYTFKDGPLEGFGFGGGVRYVGSSWADTANTLEVPAVVLGDLAVHYEWQNWRTAINVINLTDKIYVASCASASSCFYGDRRRVTASVSYKW</sequence>
<feature type="domain" description="TonB-dependent receptor plug" evidence="18">
    <location>
        <begin position="124"/>
        <end position="227"/>
    </location>
</feature>
<feature type="compositionally biased region" description="Polar residues" evidence="16">
    <location>
        <begin position="113"/>
        <end position="123"/>
    </location>
</feature>
<gene>
    <name evidence="19" type="ORF">FXB40_18975</name>
</gene>
<keyword evidence="11 14" id="KW-0472">Membrane</keyword>
<dbReference type="PANTHER" id="PTHR32552:SF68">
    <property type="entry name" value="FERRICHROME OUTER MEMBRANE TRANSPORTER_PHAGE RECEPTOR"/>
    <property type="match status" value="1"/>
</dbReference>
<evidence type="ECO:0000313" key="19">
    <source>
        <dbReference type="EMBL" id="TYL93931.1"/>
    </source>
</evidence>
<evidence type="ECO:0000259" key="17">
    <source>
        <dbReference type="Pfam" id="PF00593"/>
    </source>
</evidence>
<proteinExistence type="inferred from homology"/>
<evidence type="ECO:0000256" key="1">
    <source>
        <dbReference type="ARBA" id="ARBA00004571"/>
    </source>
</evidence>
<evidence type="ECO:0000256" key="9">
    <source>
        <dbReference type="ARBA" id="ARBA00023065"/>
    </source>
</evidence>
<dbReference type="InterPro" id="IPR000531">
    <property type="entry name" value="Beta-barrel_TonB"/>
</dbReference>
<evidence type="ECO:0000256" key="12">
    <source>
        <dbReference type="ARBA" id="ARBA00023170"/>
    </source>
</evidence>
<evidence type="ECO:0000256" key="15">
    <source>
        <dbReference type="RuleBase" id="RU003357"/>
    </source>
</evidence>
<evidence type="ECO:0000256" key="5">
    <source>
        <dbReference type="ARBA" id="ARBA00022496"/>
    </source>
</evidence>
<dbReference type="InterPro" id="IPR037066">
    <property type="entry name" value="Plug_dom_sf"/>
</dbReference>
<dbReference type="CDD" id="cd01347">
    <property type="entry name" value="ligand_gated_channel"/>
    <property type="match status" value="1"/>
</dbReference>
<dbReference type="Proteomes" id="UP000324758">
    <property type="component" value="Unassembled WGS sequence"/>
</dbReference>
<dbReference type="Gene3D" id="2.40.170.20">
    <property type="entry name" value="TonB-dependent receptor, beta-barrel domain"/>
    <property type="match status" value="1"/>
</dbReference>
<keyword evidence="7" id="KW-0732">Signal</keyword>
<dbReference type="FunFam" id="2.40.170.20:FF:000005">
    <property type="entry name" value="TonB-dependent siderophore receptor"/>
    <property type="match status" value="1"/>
</dbReference>
<evidence type="ECO:0000256" key="6">
    <source>
        <dbReference type="ARBA" id="ARBA00022692"/>
    </source>
</evidence>
<evidence type="ECO:0000256" key="11">
    <source>
        <dbReference type="ARBA" id="ARBA00023136"/>
    </source>
</evidence>
<keyword evidence="13 14" id="KW-0998">Cell outer membrane</keyword>